<name>A0A1E1XDF8_9ACAR</name>
<dbReference type="InterPro" id="IPR039719">
    <property type="entry name" value="FBXO28"/>
</dbReference>
<proteinExistence type="evidence at transcript level"/>
<dbReference type="PANTHER" id="PTHR13252:SF9">
    <property type="entry name" value="F-BOX ONLY PROTEIN 28"/>
    <property type="match status" value="1"/>
</dbReference>
<feature type="region of interest" description="Disordered" evidence="1">
    <location>
        <begin position="266"/>
        <end position="288"/>
    </location>
</feature>
<reference evidence="3" key="1">
    <citation type="journal article" date="2017" name="Front. Cell. Infect. Microbiol.">
        <title>The Distinct Transcriptional Response of the Midgut of Amblyomma sculptum and Amblyomma aureolatum Ticks to Rickettsia rickettsii Correlates to Their Differences in Susceptibility to Infection.</title>
        <authorList>
            <person name="Martins L.A."/>
            <person name="Galletti M.F.B.M."/>
            <person name="Ribeiro J.M."/>
            <person name="Fujita A."/>
            <person name="Costa F.B."/>
            <person name="Labruna M.B."/>
            <person name="Daffre S."/>
            <person name="Fogaca A.C."/>
        </authorList>
    </citation>
    <scope>NUCLEOTIDE SEQUENCE</scope>
</reference>
<feature type="region of interest" description="Disordered" evidence="1">
    <location>
        <begin position="322"/>
        <end position="430"/>
    </location>
</feature>
<dbReference type="SUPFAM" id="SSF81383">
    <property type="entry name" value="F-box domain"/>
    <property type="match status" value="1"/>
</dbReference>
<dbReference type="EMBL" id="GFAC01001901">
    <property type="protein sequence ID" value="JAT97287.1"/>
    <property type="molecule type" value="mRNA"/>
</dbReference>
<organism evidence="3">
    <name type="scientific">Amblyomma aureolatum</name>
    <dbReference type="NCBI Taxonomy" id="187763"/>
    <lineage>
        <taxon>Eukaryota</taxon>
        <taxon>Metazoa</taxon>
        <taxon>Ecdysozoa</taxon>
        <taxon>Arthropoda</taxon>
        <taxon>Chelicerata</taxon>
        <taxon>Arachnida</taxon>
        <taxon>Acari</taxon>
        <taxon>Parasitiformes</taxon>
        <taxon>Ixodida</taxon>
        <taxon>Ixodoidea</taxon>
        <taxon>Ixodidae</taxon>
        <taxon>Amblyomminae</taxon>
        <taxon>Amblyomma</taxon>
    </lineage>
</organism>
<dbReference type="CDD" id="cd22100">
    <property type="entry name" value="F-box_FBXO28"/>
    <property type="match status" value="1"/>
</dbReference>
<accession>A0A1E1XDF8</accession>
<sequence>MELEPYRCDDVLTVEGLPVEIMENILSYLSYDEISIYRRVSRHFNTCCQRLLNQGFFRAERFHAQCLKAVKKQLPRRESERRTHPLARHCEILTSIETRLSLLSMTFMKYMDMSLCCFIPGKVIDEIFRVLRLVQGAGHGCTSTPPRAHEILQELRDISSMAMEHFDERIAPGLKLHVGPMKPSLGFLGAGHHGPCAASATVPRSSELATATSILGRVQKPCMHVTAHSGLTEELKQLRASNLSLRKSLTECKSKLTAQAKKLCEQEKRAHDQSQLVTEQGSRLAEQEGKLNEMNRKLLEQHREFADVLEEVSRLREQVINNNSHHHDPNSAGGGARVGGTSGSSEFGHHSSSTDAVRRTVQPRCTAKGSSMHESTTASSSKRQHNSITSCDAETSRKRVCSGRGRAADEVSRRRPLRSGKATLGPSRLR</sequence>
<feature type="compositionally biased region" description="Low complexity" evidence="1">
    <location>
        <begin position="370"/>
        <end position="381"/>
    </location>
</feature>
<evidence type="ECO:0000313" key="3">
    <source>
        <dbReference type="EMBL" id="JAT97287.1"/>
    </source>
</evidence>
<feature type="compositionally biased region" description="Gly residues" evidence="1">
    <location>
        <begin position="332"/>
        <end position="342"/>
    </location>
</feature>
<dbReference type="InterPro" id="IPR036047">
    <property type="entry name" value="F-box-like_dom_sf"/>
</dbReference>
<evidence type="ECO:0000256" key="1">
    <source>
        <dbReference type="SAM" id="MobiDB-lite"/>
    </source>
</evidence>
<dbReference type="GO" id="GO:0000209">
    <property type="term" value="P:protein polyubiquitination"/>
    <property type="evidence" value="ECO:0007669"/>
    <property type="project" value="TreeGrafter"/>
</dbReference>
<feature type="compositionally biased region" description="Low complexity" evidence="1">
    <location>
        <begin position="343"/>
        <end position="354"/>
    </location>
</feature>
<dbReference type="Pfam" id="PF12937">
    <property type="entry name" value="F-box-like"/>
    <property type="match status" value="1"/>
</dbReference>
<dbReference type="InterPro" id="IPR001810">
    <property type="entry name" value="F-box_dom"/>
</dbReference>
<dbReference type="AlphaFoldDB" id="A0A1E1XDF8"/>
<dbReference type="PANTHER" id="PTHR13252">
    <property type="entry name" value="F-BOX ONLY PROTEIN 28"/>
    <property type="match status" value="1"/>
</dbReference>
<feature type="domain" description="F-box" evidence="2">
    <location>
        <begin position="11"/>
        <end position="65"/>
    </location>
</feature>
<protein>
    <submittedName>
        <fullName evidence="3">Putative f-box</fullName>
    </submittedName>
</protein>
<dbReference type="PROSITE" id="PS50181">
    <property type="entry name" value="FBOX"/>
    <property type="match status" value="1"/>
</dbReference>
<evidence type="ECO:0000259" key="2">
    <source>
        <dbReference type="PROSITE" id="PS50181"/>
    </source>
</evidence>